<organism evidence="3 4">
    <name type="scientific">Coemansia reversa (strain ATCC 12441 / NRRL 1564)</name>
    <dbReference type="NCBI Taxonomy" id="763665"/>
    <lineage>
        <taxon>Eukaryota</taxon>
        <taxon>Fungi</taxon>
        <taxon>Fungi incertae sedis</taxon>
        <taxon>Zoopagomycota</taxon>
        <taxon>Kickxellomycotina</taxon>
        <taxon>Kickxellomycetes</taxon>
        <taxon>Kickxellales</taxon>
        <taxon>Kickxellaceae</taxon>
        <taxon>Coemansia</taxon>
    </lineage>
</organism>
<evidence type="ECO:0000313" key="3">
    <source>
        <dbReference type="EMBL" id="PIA14137.1"/>
    </source>
</evidence>
<sequence length="180" mass="18293">MKIFATLAIAASVAIAQQVGSDQAGTFADGPSAVSHPNVNNGQQAQNSLLTGGSKGGNVFSGLNGNTFADSASNVGISDNNMVNPSQNVVSGNTGPSTNGEGNQIGDIIAAVRRRALSRRDAVFNNNAPHSPAWGRPTTVPVFAPVAGLPVYPHNGAPVPGAHVNHNHNSQDATIIQNQA</sequence>
<evidence type="ECO:0000256" key="2">
    <source>
        <dbReference type="SAM" id="SignalP"/>
    </source>
</evidence>
<accession>A0A2G5B5Y9</accession>
<evidence type="ECO:0000256" key="1">
    <source>
        <dbReference type="SAM" id="MobiDB-lite"/>
    </source>
</evidence>
<gene>
    <name evidence="3" type="ORF">COEREDRAFT_82963</name>
</gene>
<dbReference type="Proteomes" id="UP000242474">
    <property type="component" value="Unassembled WGS sequence"/>
</dbReference>
<proteinExistence type="predicted"/>
<feature type="chain" id="PRO_5013908749" evidence="2">
    <location>
        <begin position="17"/>
        <end position="180"/>
    </location>
</feature>
<dbReference type="OrthoDB" id="5567786at2759"/>
<protein>
    <submittedName>
        <fullName evidence="3">Uncharacterized protein</fullName>
    </submittedName>
</protein>
<keyword evidence="2" id="KW-0732">Signal</keyword>
<reference evidence="3 4" key="1">
    <citation type="journal article" date="2015" name="Genome Biol. Evol.">
        <title>Phylogenomic analyses indicate that early fungi evolved digesting cell walls of algal ancestors of land plants.</title>
        <authorList>
            <person name="Chang Y."/>
            <person name="Wang S."/>
            <person name="Sekimoto S."/>
            <person name="Aerts A.L."/>
            <person name="Choi C."/>
            <person name="Clum A."/>
            <person name="LaButti K.M."/>
            <person name="Lindquist E.A."/>
            <person name="Yee Ngan C."/>
            <person name="Ohm R.A."/>
            <person name="Salamov A.A."/>
            <person name="Grigoriev I.V."/>
            <person name="Spatafora J.W."/>
            <person name="Berbee M.L."/>
        </authorList>
    </citation>
    <scope>NUCLEOTIDE SEQUENCE [LARGE SCALE GENOMIC DNA]</scope>
    <source>
        <strain evidence="3 4">NRRL 1564</strain>
    </source>
</reference>
<dbReference type="EMBL" id="KZ303521">
    <property type="protein sequence ID" value="PIA14137.1"/>
    <property type="molecule type" value="Genomic_DNA"/>
</dbReference>
<feature type="region of interest" description="Disordered" evidence="1">
    <location>
        <begin position="27"/>
        <end position="53"/>
    </location>
</feature>
<feature type="signal peptide" evidence="2">
    <location>
        <begin position="1"/>
        <end position="16"/>
    </location>
</feature>
<keyword evidence="4" id="KW-1185">Reference proteome</keyword>
<feature type="compositionally biased region" description="Polar residues" evidence="1">
    <location>
        <begin position="35"/>
        <end position="51"/>
    </location>
</feature>
<dbReference type="AlphaFoldDB" id="A0A2G5B5Y9"/>
<evidence type="ECO:0000313" key="4">
    <source>
        <dbReference type="Proteomes" id="UP000242474"/>
    </source>
</evidence>
<name>A0A2G5B5Y9_COERN</name>